<proteinExistence type="predicted"/>
<organism evidence="1 2">
    <name type="scientific">Hypoxylon rubiginosum</name>
    <dbReference type="NCBI Taxonomy" id="110542"/>
    <lineage>
        <taxon>Eukaryota</taxon>
        <taxon>Fungi</taxon>
        <taxon>Dikarya</taxon>
        <taxon>Ascomycota</taxon>
        <taxon>Pezizomycotina</taxon>
        <taxon>Sordariomycetes</taxon>
        <taxon>Xylariomycetidae</taxon>
        <taxon>Xylariales</taxon>
        <taxon>Hypoxylaceae</taxon>
        <taxon>Hypoxylon</taxon>
    </lineage>
</organism>
<accession>A0ACB9YUA2</accession>
<dbReference type="EMBL" id="MU393513">
    <property type="protein sequence ID" value="KAI4863016.1"/>
    <property type="molecule type" value="Genomic_DNA"/>
</dbReference>
<comment type="caution">
    <text evidence="1">The sequence shown here is derived from an EMBL/GenBank/DDBJ whole genome shotgun (WGS) entry which is preliminary data.</text>
</comment>
<dbReference type="Proteomes" id="UP001497700">
    <property type="component" value="Unassembled WGS sequence"/>
</dbReference>
<sequence>MSRYLFSKEYLTLPQDELSPPNLDQQAKQRRKRTRSRWTVGFFASTTVIFAVLSVWLGSQLHAARSPGTFETGFRTELGPAKRLIKLEERLFTGSPAFLDDGTEYVPPPPDGIPRPKYVGEPSREIDHNWALLHWGRFFLLTDDEARDAWGPRYKEFWAPKQGGYVAALESFHTVHCLDHIRKAFYPDAYPTDSPIHGALHRDHCINHLRQTVMCNLDLTPIPSRFWTGIDNNYIDGDRMHTCRNWQKVRDWVTERYNGSLAVPPAEGTEKLNSEF</sequence>
<gene>
    <name evidence="1" type="ORF">F4820DRAFT_428419</name>
</gene>
<evidence type="ECO:0000313" key="1">
    <source>
        <dbReference type="EMBL" id="KAI4863016.1"/>
    </source>
</evidence>
<keyword evidence="2" id="KW-1185">Reference proteome</keyword>
<protein>
    <submittedName>
        <fullName evidence="1">Uncharacterized protein</fullName>
    </submittedName>
</protein>
<name>A0ACB9YUA2_9PEZI</name>
<feature type="non-terminal residue" evidence="1">
    <location>
        <position position="276"/>
    </location>
</feature>
<evidence type="ECO:0000313" key="2">
    <source>
        <dbReference type="Proteomes" id="UP001497700"/>
    </source>
</evidence>
<reference evidence="1 2" key="1">
    <citation type="journal article" date="2022" name="New Phytol.">
        <title>Ecological generalism drives hyperdiversity of secondary metabolite gene clusters in xylarialean endophytes.</title>
        <authorList>
            <person name="Franco M.E.E."/>
            <person name="Wisecaver J.H."/>
            <person name="Arnold A.E."/>
            <person name="Ju Y.M."/>
            <person name="Slot J.C."/>
            <person name="Ahrendt S."/>
            <person name="Moore L.P."/>
            <person name="Eastman K.E."/>
            <person name="Scott K."/>
            <person name="Konkel Z."/>
            <person name="Mondo S.J."/>
            <person name="Kuo A."/>
            <person name="Hayes R.D."/>
            <person name="Haridas S."/>
            <person name="Andreopoulos B."/>
            <person name="Riley R."/>
            <person name="LaButti K."/>
            <person name="Pangilinan J."/>
            <person name="Lipzen A."/>
            <person name="Amirebrahimi M."/>
            <person name="Yan J."/>
            <person name="Adam C."/>
            <person name="Keymanesh K."/>
            <person name="Ng V."/>
            <person name="Louie K."/>
            <person name="Northen T."/>
            <person name="Drula E."/>
            <person name="Henrissat B."/>
            <person name="Hsieh H.M."/>
            <person name="Youens-Clark K."/>
            <person name="Lutzoni F."/>
            <person name="Miadlikowska J."/>
            <person name="Eastwood D.C."/>
            <person name="Hamelin R.C."/>
            <person name="Grigoriev I.V."/>
            <person name="U'Ren J.M."/>
        </authorList>
    </citation>
    <scope>NUCLEOTIDE SEQUENCE [LARGE SCALE GENOMIC DNA]</scope>
    <source>
        <strain evidence="1 2">CBS 119005</strain>
    </source>
</reference>